<dbReference type="OrthoDB" id="412680at2759"/>
<evidence type="ECO:0000256" key="1">
    <source>
        <dbReference type="ARBA" id="ARBA00023157"/>
    </source>
</evidence>
<organism evidence="3 4">
    <name type="scientific">Clarias magur</name>
    <name type="common">Asian catfish</name>
    <name type="synonym">Macropteronotus magur</name>
    <dbReference type="NCBI Taxonomy" id="1594786"/>
    <lineage>
        <taxon>Eukaryota</taxon>
        <taxon>Metazoa</taxon>
        <taxon>Chordata</taxon>
        <taxon>Craniata</taxon>
        <taxon>Vertebrata</taxon>
        <taxon>Euteleostomi</taxon>
        <taxon>Actinopterygii</taxon>
        <taxon>Neopterygii</taxon>
        <taxon>Teleostei</taxon>
        <taxon>Ostariophysi</taxon>
        <taxon>Siluriformes</taxon>
        <taxon>Clariidae</taxon>
        <taxon>Clarias</taxon>
    </lineage>
</organism>
<feature type="domain" description="Peptidase M12B propeptide" evidence="2">
    <location>
        <begin position="46"/>
        <end position="144"/>
    </location>
</feature>
<dbReference type="Proteomes" id="UP000727407">
    <property type="component" value="Unassembled WGS sequence"/>
</dbReference>
<reference evidence="3" key="1">
    <citation type="submission" date="2020-07" db="EMBL/GenBank/DDBJ databases">
        <title>Clarias magur genome sequencing, assembly and annotation.</title>
        <authorList>
            <person name="Kushwaha B."/>
            <person name="Kumar R."/>
            <person name="Das P."/>
            <person name="Joshi C.G."/>
            <person name="Kumar D."/>
            <person name="Nagpure N.S."/>
            <person name="Pandey M."/>
            <person name="Agarwal S."/>
            <person name="Srivastava S."/>
            <person name="Singh M."/>
            <person name="Sahoo L."/>
            <person name="Jayasankar P."/>
            <person name="Meher P.K."/>
            <person name="Koringa P.G."/>
            <person name="Iquebal M.A."/>
            <person name="Das S.P."/>
            <person name="Bit A."/>
            <person name="Patnaik S."/>
            <person name="Patel N."/>
            <person name="Shah T.M."/>
            <person name="Hinsu A."/>
            <person name="Jena J.K."/>
        </authorList>
    </citation>
    <scope>NUCLEOTIDE SEQUENCE</scope>
    <source>
        <strain evidence="3">CIFAMagur01</strain>
        <tissue evidence="3">Testis</tissue>
    </source>
</reference>
<keyword evidence="4" id="KW-1185">Reference proteome</keyword>
<keyword evidence="1" id="KW-1015">Disulfide bond</keyword>
<dbReference type="InterPro" id="IPR002870">
    <property type="entry name" value="Peptidase_M12B_N"/>
</dbReference>
<evidence type="ECO:0000259" key="2">
    <source>
        <dbReference type="Pfam" id="PF01562"/>
    </source>
</evidence>
<comment type="caution">
    <text evidence="3">The sequence shown here is derived from an EMBL/GenBank/DDBJ whole genome shotgun (WGS) entry which is preliminary data.</text>
</comment>
<dbReference type="AlphaFoldDB" id="A0A8J4UFB2"/>
<protein>
    <submittedName>
        <fullName evidence="3">A disintegrin and metalloproteinase with thrombospondin motifs 2-like</fullName>
    </submittedName>
</protein>
<feature type="non-terminal residue" evidence="3">
    <location>
        <position position="159"/>
    </location>
</feature>
<gene>
    <name evidence="3" type="primary">adamts2</name>
    <name evidence="3" type="ORF">DAT39_013861</name>
</gene>
<evidence type="ECO:0000313" key="3">
    <source>
        <dbReference type="EMBL" id="KAF5896427.1"/>
    </source>
</evidence>
<dbReference type="Pfam" id="PF01562">
    <property type="entry name" value="Pep_M12B_propep"/>
    <property type="match status" value="1"/>
</dbReference>
<sequence>MDVTPVKYAFIILIVTPLLLHFQRTAALYITHSTASLQHVLKEYSLVKPVSVDTDGRFLSHAVSADRLSGLQHRRRKRDAHTGPEHHETLFYNVTVFGQEFHMLLKRNSRLVAPGATIEWHEEDNQTRTEPLLPSKCLYVGHVTNVPDTSVAISNCDGL</sequence>
<dbReference type="EMBL" id="QNUK01000277">
    <property type="protein sequence ID" value="KAF5896427.1"/>
    <property type="molecule type" value="Genomic_DNA"/>
</dbReference>
<evidence type="ECO:0000313" key="4">
    <source>
        <dbReference type="Proteomes" id="UP000727407"/>
    </source>
</evidence>
<proteinExistence type="predicted"/>
<accession>A0A8J4UFB2</accession>
<name>A0A8J4UFB2_CLAMG</name>